<protein>
    <submittedName>
        <fullName evidence="4">Sugar/nucleoside kinase (Ribokinase family)</fullName>
    </submittedName>
</protein>
<dbReference type="PANTHER" id="PTHR10584:SF166">
    <property type="entry name" value="RIBOKINASE"/>
    <property type="match status" value="1"/>
</dbReference>
<evidence type="ECO:0000313" key="5">
    <source>
        <dbReference type="Proteomes" id="UP001235712"/>
    </source>
</evidence>
<dbReference type="Proteomes" id="UP001235712">
    <property type="component" value="Unassembled WGS sequence"/>
</dbReference>
<dbReference type="Pfam" id="PF00294">
    <property type="entry name" value="PfkB"/>
    <property type="match status" value="1"/>
</dbReference>
<keyword evidence="2 4" id="KW-0418">Kinase</keyword>
<organism evidence="4 5">
    <name type="scientific">Kineosporia succinea</name>
    <dbReference type="NCBI Taxonomy" id="84632"/>
    <lineage>
        <taxon>Bacteria</taxon>
        <taxon>Bacillati</taxon>
        <taxon>Actinomycetota</taxon>
        <taxon>Actinomycetes</taxon>
        <taxon>Kineosporiales</taxon>
        <taxon>Kineosporiaceae</taxon>
        <taxon>Kineosporia</taxon>
    </lineage>
</organism>
<evidence type="ECO:0000313" key="4">
    <source>
        <dbReference type="EMBL" id="MDP9830575.1"/>
    </source>
</evidence>
<comment type="caution">
    <text evidence="4">The sequence shown here is derived from an EMBL/GenBank/DDBJ whole genome shotgun (WGS) entry which is preliminary data.</text>
</comment>
<keyword evidence="1" id="KW-0808">Transferase</keyword>
<sequence>MGSFISVGNVIVDLVMRVPRMPEPGGDVIASGARTVVGGGLNTMVAARRDGARVVYAGLLGTGVFGDLARESLAGNGIQVLQPPVEGIDTGHCFAVVDDTGERTFMTHVGAEGGLGPAALERVRPVAGDTVFVSGYGLVHPSNAVALARWVPSLPAGVRVALDVGPLVDSIAPEVLNAVLRRTDVLTTNRREARLMAPSLKAGEAATEFARRWSLTAVVRDGDAGCWIADPGSPAVLVEGFEVTAVDTNGAGDTHDGVLLAGLMAGRPLVEAARRANAAAAVAVTRPGPATAPTGEEIDAFLAACR</sequence>
<gene>
    <name evidence="4" type="ORF">J2S57_006324</name>
</gene>
<dbReference type="Gene3D" id="3.40.1190.20">
    <property type="match status" value="1"/>
</dbReference>
<evidence type="ECO:0000256" key="2">
    <source>
        <dbReference type="ARBA" id="ARBA00022777"/>
    </source>
</evidence>
<dbReference type="SUPFAM" id="SSF53613">
    <property type="entry name" value="Ribokinase-like"/>
    <property type="match status" value="1"/>
</dbReference>
<dbReference type="PANTHER" id="PTHR10584">
    <property type="entry name" value="SUGAR KINASE"/>
    <property type="match status" value="1"/>
</dbReference>
<reference evidence="4 5" key="1">
    <citation type="submission" date="2023-07" db="EMBL/GenBank/DDBJ databases">
        <title>Sequencing the genomes of 1000 actinobacteria strains.</title>
        <authorList>
            <person name="Klenk H.-P."/>
        </authorList>
    </citation>
    <scope>NUCLEOTIDE SEQUENCE [LARGE SCALE GENOMIC DNA]</scope>
    <source>
        <strain evidence="4 5">DSM 44388</strain>
    </source>
</reference>
<dbReference type="InterPro" id="IPR011611">
    <property type="entry name" value="PfkB_dom"/>
</dbReference>
<name>A0ABT9PD03_9ACTN</name>
<dbReference type="InterPro" id="IPR029056">
    <property type="entry name" value="Ribokinase-like"/>
</dbReference>
<evidence type="ECO:0000256" key="1">
    <source>
        <dbReference type="ARBA" id="ARBA00022679"/>
    </source>
</evidence>
<feature type="domain" description="Carbohydrate kinase PfkB" evidence="3">
    <location>
        <begin position="5"/>
        <end position="291"/>
    </location>
</feature>
<accession>A0ABT9PD03</accession>
<dbReference type="RefSeq" id="WP_307249641.1">
    <property type="nucleotide sequence ID" value="NZ_JAUSQZ010000001.1"/>
</dbReference>
<keyword evidence="5" id="KW-1185">Reference proteome</keyword>
<dbReference type="EMBL" id="JAUSQZ010000001">
    <property type="protein sequence ID" value="MDP9830575.1"/>
    <property type="molecule type" value="Genomic_DNA"/>
</dbReference>
<dbReference type="GO" id="GO:0016301">
    <property type="term" value="F:kinase activity"/>
    <property type="evidence" value="ECO:0007669"/>
    <property type="project" value="UniProtKB-KW"/>
</dbReference>
<evidence type="ECO:0000259" key="3">
    <source>
        <dbReference type="Pfam" id="PF00294"/>
    </source>
</evidence>
<proteinExistence type="predicted"/>